<evidence type="ECO:0000256" key="10">
    <source>
        <dbReference type="ARBA" id="ARBA00023303"/>
    </source>
</evidence>
<evidence type="ECO:0000256" key="9">
    <source>
        <dbReference type="ARBA" id="ARBA00023201"/>
    </source>
</evidence>
<keyword evidence="7 11" id="KW-0406">Ion transport</keyword>
<accession>A0A8B7ZDX3</accession>
<comment type="subcellular location">
    <subcellularLocation>
        <location evidence="1">Membrane</location>
        <topology evidence="1">Multi-pass membrane protein</topology>
    </subcellularLocation>
</comment>
<dbReference type="Proteomes" id="UP000694845">
    <property type="component" value="Unplaced"/>
</dbReference>
<reference evidence="14" key="1">
    <citation type="submission" date="2025-08" db="UniProtKB">
        <authorList>
            <consortium name="RefSeq"/>
        </authorList>
    </citation>
    <scope>IDENTIFICATION</scope>
</reference>
<comment type="similarity">
    <text evidence="11">Belongs to the amiloride-sensitive sodium channel (TC 1.A.6) family.</text>
</comment>
<dbReference type="GO" id="GO:0005886">
    <property type="term" value="C:plasma membrane"/>
    <property type="evidence" value="ECO:0007669"/>
    <property type="project" value="TreeGrafter"/>
</dbReference>
<evidence type="ECO:0000256" key="2">
    <source>
        <dbReference type="ARBA" id="ARBA00022448"/>
    </source>
</evidence>
<evidence type="ECO:0000256" key="5">
    <source>
        <dbReference type="ARBA" id="ARBA00022989"/>
    </source>
</evidence>
<evidence type="ECO:0000256" key="4">
    <source>
        <dbReference type="ARBA" id="ARBA00022692"/>
    </source>
</evidence>
<keyword evidence="10 11" id="KW-0407">Ion channel</keyword>
<protein>
    <submittedName>
        <fullName evidence="14">Acid-sensing ion channel 1C-like</fullName>
    </submittedName>
</protein>
<keyword evidence="2 11" id="KW-0813">Transport</keyword>
<proteinExistence type="inferred from homology"/>
<keyword evidence="3 11" id="KW-0894">Sodium channel</keyword>
<dbReference type="Gene3D" id="2.60.470.10">
    <property type="entry name" value="Acid-sensing ion channels like domains"/>
    <property type="match status" value="1"/>
</dbReference>
<gene>
    <name evidence="14" type="primary">LOC110985967</name>
</gene>
<dbReference type="AlphaFoldDB" id="A0A8B7ZDX3"/>
<dbReference type="Pfam" id="PF00858">
    <property type="entry name" value="ASC"/>
    <property type="match status" value="1"/>
</dbReference>
<evidence type="ECO:0000256" key="12">
    <source>
        <dbReference type="SAM" id="Phobius"/>
    </source>
</evidence>
<keyword evidence="13" id="KW-1185">Reference proteome</keyword>
<keyword evidence="4 11" id="KW-0812">Transmembrane</keyword>
<keyword evidence="5 12" id="KW-1133">Transmembrane helix</keyword>
<name>A0A8B7ZDX3_ACAPL</name>
<dbReference type="OMA" id="IIHEYCD"/>
<evidence type="ECO:0000256" key="6">
    <source>
        <dbReference type="ARBA" id="ARBA00023053"/>
    </source>
</evidence>
<evidence type="ECO:0000256" key="7">
    <source>
        <dbReference type="ARBA" id="ARBA00023065"/>
    </source>
</evidence>
<dbReference type="PANTHER" id="PTHR11690">
    <property type="entry name" value="AMILORIDE-SENSITIVE SODIUM CHANNEL-RELATED"/>
    <property type="match status" value="1"/>
</dbReference>
<dbReference type="OrthoDB" id="8065060at2759"/>
<evidence type="ECO:0000256" key="8">
    <source>
        <dbReference type="ARBA" id="ARBA00023136"/>
    </source>
</evidence>
<evidence type="ECO:0000313" key="14">
    <source>
        <dbReference type="RefSeq" id="XP_022103187.1"/>
    </source>
</evidence>
<sequence>MKGNRSKLVADFKKFGDQTTFHGLRYVTNNTYHSVRRLIWLAVVLGMTTWLVINIIRAVVYMFQYPETSSISVNYVPNITFPAVTLCNFNQYRKDALDARAIKILAKVFGNPALRESIDLDVSDVKLFPTTNQANVTATTVQATHQIEDMLVDCHWRTEPCSHLNFTQRLTDYGVCYTFNDDLAGLGDVLTIQNPGASNGLHLRLNIQQDLYTFGESTAAGMKVLLHPQGEFPIMKEFAFSLSPGFETSVAVRKETVTSLKAPYKSDCIDGSLKEFPYKYSVAACQLECRALYVIDKCGCRDIRWPASAEICTISQMASCVHDYEEEFLSRGERCHCPMACETTTYQSKLSLAYWPAGYLTAELQAKRNLTEDFIRKNYIDVYIYFEEIMYMAIEQKMAYTIDNVQSDIGGYLGLLCGMSLITLVEWADFILITLYKRCRRLASRRIST</sequence>
<dbReference type="KEGG" id="aplc:110985967"/>
<dbReference type="InterPro" id="IPR001873">
    <property type="entry name" value="ENaC"/>
</dbReference>
<evidence type="ECO:0000256" key="11">
    <source>
        <dbReference type="RuleBase" id="RU000679"/>
    </source>
</evidence>
<dbReference type="PRINTS" id="PR01078">
    <property type="entry name" value="AMINACHANNEL"/>
</dbReference>
<dbReference type="GO" id="GO:0015280">
    <property type="term" value="F:ligand-gated sodium channel activity"/>
    <property type="evidence" value="ECO:0007669"/>
    <property type="project" value="TreeGrafter"/>
</dbReference>
<keyword evidence="6" id="KW-0915">Sodium</keyword>
<organism evidence="13 14">
    <name type="scientific">Acanthaster planci</name>
    <name type="common">Crown-of-thorns starfish</name>
    <dbReference type="NCBI Taxonomy" id="133434"/>
    <lineage>
        <taxon>Eukaryota</taxon>
        <taxon>Metazoa</taxon>
        <taxon>Echinodermata</taxon>
        <taxon>Eleutherozoa</taxon>
        <taxon>Asterozoa</taxon>
        <taxon>Asteroidea</taxon>
        <taxon>Valvatacea</taxon>
        <taxon>Valvatida</taxon>
        <taxon>Acanthasteridae</taxon>
        <taxon>Acanthaster</taxon>
    </lineage>
</organism>
<keyword evidence="9 11" id="KW-0739">Sodium transport</keyword>
<dbReference type="RefSeq" id="XP_022103187.1">
    <property type="nucleotide sequence ID" value="XM_022247495.1"/>
</dbReference>
<evidence type="ECO:0000313" key="13">
    <source>
        <dbReference type="Proteomes" id="UP000694845"/>
    </source>
</evidence>
<evidence type="ECO:0000256" key="3">
    <source>
        <dbReference type="ARBA" id="ARBA00022461"/>
    </source>
</evidence>
<evidence type="ECO:0000256" key="1">
    <source>
        <dbReference type="ARBA" id="ARBA00004141"/>
    </source>
</evidence>
<dbReference type="Gene3D" id="1.10.287.770">
    <property type="entry name" value="YojJ-like"/>
    <property type="match status" value="1"/>
</dbReference>
<feature type="transmembrane region" description="Helical" evidence="12">
    <location>
        <begin position="38"/>
        <end position="63"/>
    </location>
</feature>
<keyword evidence="8 12" id="KW-0472">Membrane</keyword>
<dbReference type="PANTHER" id="PTHR11690:SF222">
    <property type="entry name" value="AMILORIDE-SENSITIVE SODIUM CHANNEL SUBUNIT GAMMA"/>
    <property type="match status" value="1"/>
</dbReference>
<dbReference type="GeneID" id="110985967"/>